<dbReference type="Proteomes" id="UP001214898">
    <property type="component" value="Chromosome"/>
</dbReference>
<feature type="compositionally biased region" description="Polar residues" evidence="1">
    <location>
        <begin position="65"/>
        <end position="79"/>
    </location>
</feature>
<evidence type="ECO:0000313" key="6">
    <source>
        <dbReference type="EMBL" id="WHM20255.1"/>
    </source>
</evidence>
<accession>A0A063XDY6</accession>
<dbReference type="Pfam" id="PF10676">
    <property type="entry name" value="gerPA"/>
    <property type="match status" value="1"/>
</dbReference>
<dbReference type="Proteomes" id="UP001229422">
    <property type="component" value="Chromosome"/>
</dbReference>
<reference evidence="5" key="4">
    <citation type="submission" date="2023-03" db="EMBL/GenBank/DDBJ databases">
        <title>Complete genome sequences of 52 Bacillus and Priestia strains isolated from West-African fermentations and 26 reference strains from the DSMZ collection.</title>
        <authorList>
            <person name="Wiedenbein E.S."/>
            <person name="Canoy T.S."/>
            <person name="Hui Y."/>
            <person name="Parkouda C."/>
            <person name="Dawende C."/>
            <person name="Ametefe E."/>
            <person name="Jespersen L."/>
            <person name="Nielsen D.S."/>
        </authorList>
    </citation>
    <scope>NUCLEOTIDE SEQUENCE</scope>
    <source>
        <strain evidence="5">PRO56</strain>
    </source>
</reference>
<evidence type="ECO:0000313" key="2">
    <source>
        <dbReference type="EMBL" id="KIU10696.1"/>
    </source>
</evidence>
<dbReference type="AlphaFoldDB" id="A0A063XDY6"/>
<dbReference type="InterPro" id="IPR019618">
    <property type="entry name" value="Spore_germination_GerPA"/>
</dbReference>
<reference evidence="2 7" key="1">
    <citation type="submission" date="2014-12" db="EMBL/GenBank/DDBJ databases">
        <title>Comparative genome analysis of Bacillus coagulans HM-08, Clostridium butyricum HM-68, Bacillus subtilis HM-66 and Bacillus licheniformis BL-09.</title>
        <authorList>
            <person name="Zhang H."/>
        </authorList>
    </citation>
    <scope>NUCLEOTIDE SEQUENCE [LARGE SCALE GENOMIC DNA]</scope>
    <source>
        <strain evidence="2 7">HM-66</strain>
    </source>
</reference>
<protein>
    <submittedName>
        <fullName evidence="4">Spore germination protein</fullName>
    </submittedName>
</protein>
<evidence type="ECO:0000313" key="7">
    <source>
        <dbReference type="Proteomes" id="UP000032247"/>
    </source>
</evidence>
<evidence type="ECO:0000313" key="8">
    <source>
        <dbReference type="Proteomes" id="UP000076442"/>
    </source>
</evidence>
<dbReference type="EMBL" id="CP120576">
    <property type="protein sequence ID" value="WEY84870.1"/>
    <property type="molecule type" value="Genomic_DNA"/>
</dbReference>
<dbReference type="Proteomes" id="UP000665181">
    <property type="component" value="Unassembled WGS sequence"/>
</dbReference>
<gene>
    <name evidence="5" type="primary">ydgB</name>
    <name evidence="3" type="ORF">B4122_0787</name>
    <name evidence="4" type="ORF">J5227_10690</name>
    <name evidence="5" type="ORF">P5633_00585</name>
    <name evidence="6" type="ORF">QL281_15575</name>
    <name evidence="2" type="ORF">SC09_Contig25orf00519</name>
</gene>
<evidence type="ECO:0000313" key="3">
    <source>
        <dbReference type="EMBL" id="KZD94091.1"/>
    </source>
</evidence>
<dbReference type="EMBL" id="CP125292">
    <property type="protein sequence ID" value="WHM20255.1"/>
    <property type="molecule type" value="Genomic_DNA"/>
</dbReference>
<proteinExistence type="predicted"/>
<evidence type="ECO:0000313" key="4">
    <source>
        <dbReference type="EMBL" id="MBO3794758.1"/>
    </source>
</evidence>
<dbReference type="PATRIC" id="fig|1423.134.peg.2662"/>
<dbReference type="Proteomes" id="UP000076442">
    <property type="component" value="Unassembled WGS sequence"/>
</dbReference>
<sequence length="90" mass="9462">MPSTVINLYYLKINSISGNGSITIGEAAYNSPTNNQKSQGTNSSFGDTSPTESVMENFLNDPDVNDQTSIGNSDTSNVNAPPIAPPPILD</sequence>
<reference evidence="6" key="5">
    <citation type="submission" date="2023-05" db="EMBL/GenBank/DDBJ databases">
        <title>Complete genome sequence of Bacillus subtilis SRCM117797 isolated from Soybean paste.</title>
        <authorList>
            <person name="Abraha H.B."/>
            <person name="Kim K.-P."/>
            <person name="Ryu M.-S."/>
            <person name="Jeong D.-Y."/>
        </authorList>
    </citation>
    <scope>NUCLEOTIDE SEQUENCE</scope>
    <source>
        <strain evidence="6">SRCM117797</strain>
    </source>
</reference>
<dbReference type="Proteomes" id="UP000032247">
    <property type="component" value="Unassembled WGS sequence"/>
</dbReference>
<evidence type="ECO:0000256" key="1">
    <source>
        <dbReference type="SAM" id="MobiDB-lite"/>
    </source>
</evidence>
<dbReference type="EMBL" id="JXBC01000004">
    <property type="protein sequence ID" value="KIU10696.1"/>
    <property type="molecule type" value="Genomic_DNA"/>
</dbReference>
<dbReference type="RefSeq" id="WP_003243854.1">
    <property type="nucleotide sequence ID" value="NZ_AP024621.1"/>
</dbReference>
<organism evidence="2 7">
    <name type="scientific">Bacillus subtilis</name>
    <dbReference type="NCBI Taxonomy" id="1423"/>
    <lineage>
        <taxon>Bacteria</taxon>
        <taxon>Bacillati</taxon>
        <taxon>Bacillota</taxon>
        <taxon>Bacilli</taxon>
        <taxon>Bacillales</taxon>
        <taxon>Bacillaceae</taxon>
        <taxon>Bacillus</taxon>
    </lineage>
</organism>
<evidence type="ECO:0000313" key="5">
    <source>
        <dbReference type="EMBL" id="WEY84870.1"/>
    </source>
</evidence>
<dbReference type="EMBL" id="JAGFPW010000007">
    <property type="protein sequence ID" value="MBO3794758.1"/>
    <property type="molecule type" value="Genomic_DNA"/>
</dbReference>
<feature type="compositionally biased region" description="Polar residues" evidence="1">
    <location>
        <begin position="30"/>
        <end position="54"/>
    </location>
</feature>
<feature type="region of interest" description="Disordered" evidence="1">
    <location>
        <begin position="25"/>
        <end position="90"/>
    </location>
</feature>
<name>A0A063XDY6_BACIU</name>
<reference evidence="3 8" key="2">
    <citation type="submission" date="2015-09" db="EMBL/GenBank/DDBJ databases">
        <title>Spore heat resistance.</title>
        <authorList>
            <person name="Boekhorst J."/>
            <person name="Berendsen E.M."/>
            <person name="Wells-Bennik M.H."/>
            <person name="Kuipers O.P."/>
        </authorList>
    </citation>
    <scope>NUCLEOTIDE SEQUENCE [LARGE SCALE GENOMIC DNA]</scope>
    <source>
        <strain evidence="3 8">B4122</strain>
    </source>
</reference>
<reference evidence="4" key="3">
    <citation type="submission" date="2021-03" db="EMBL/GenBank/DDBJ databases">
        <title>Isolation of Bacillus subtilis from fermented food sample.</title>
        <authorList>
            <person name="Lakshmanan V."/>
            <person name="Athira K."/>
            <person name="Rajagopal K."/>
        </authorList>
    </citation>
    <scope>NUCLEOTIDE SEQUENCE</scope>
    <source>
        <strain evidence="4">S1</strain>
    </source>
</reference>
<dbReference type="EMBL" id="LJZV01000003">
    <property type="protein sequence ID" value="KZD94091.1"/>
    <property type="molecule type" value="Genomic_DNA"/>
</dbReference>